<reference evidence="1" key="2">
    <citation type="submission" date="2020-11" db="EMBL/GenBank/DDBJ databases">
        <authorList>
            <person name="McCartney M.A."/>
            <person name="Auch B."/>
            <person name="Kono T."/>
            <person name="Mallez S."/>
            <person name="Becker A."/>
            <person name="Gohl D.M."/>
            <person name="Silverstein K.A.T."/>
            <person name="Koren S."/>
            <person name="Bechman K.B."/>
            <person name="Herman A."/>
            <person name="Abrahante J.E."/>
            <person name="Garbe J."/>
        </authorList>
    </citation>
    <scope>NUCLEOTIDE SEQUENCE</scope>
    <source>
        <strain evidence="1">Duluth1</strain>
        <tissue evidence="1">Whole animal</tissue>
    </source>
</reference>
<reference evidence="1" key="1">
    <citation type="journal article" date="2019" name="bioRxiv">
        <title>The Genome of the Zebra Mussel, Dreissena polymorpha: A Resource for Invasive Species Research.</title>
        <authorList>
            <person name="McCartney M.A."/>
            <person name="Auch B."/>
            <person name="Kono T."/>
            <person name="Mallez S."/>
            <person name="Zhang Y."/>
            <person name="Obille A."/>
            <person name="Becker A."/>
            <person name="Abrahante J.E."/>
            <person name="Garbe J."/>
            <person name="Badalamenti J.P."/>
            <person name="Herman A."/>
            <person name="Mangelson H."/>
            <person name="Liachko I."/>
            <person name="Sullivan S."/>
            <person name="Sone E.D."/>
            <person name="Koren S."/>
            <person name="Silverstein K.A.T."/>
            <person name="Beckman K.B."/>
            <person name="Gohl D.M."/>
        </authorList>
    </citation>
    <scope>NUCLEOTIDE SEQUENCE</scope>
    <source>
        <strain evidence="1">Duluth1</strain>
        <tissue evidence="1">Whole animal</tissue>
    </source>
</reference>
<name>A0A9D4J4K1_DREPO</name>
<evidence type="ECO:0000313" key="2">
    <source>
        <dbReference type="Proteomes" id="UP000828390"/>
    </source>
</evidence>
<sequence length="134" mass="16292">MALQRPTRNFWWARPMLVESRFEFNWRINEEVMLKQNFAWAWFMWSGHPRIDRTVIREAQYQLEVNWCRNEEVIPMWTGPWVGNVDNGGRGLFWRGAPVLVKGPYIVEIDLIVIRDIQYQFEVNRCRNEEVYVK</sequence>
<organism evidence="1 2">
    <name type="scientific">Dreissena polymorpha</name>
    <name type="common">Zebra mussel</name>
    <name type="synonym">Mytilus polymorpha</name>
    <dbReference type="NCBI Taxonomy" id="45954"/>
    <lineage>
        <taxon>Eukaryota</taxon>
        <taxon>Metazoa</taxon>
        <taxon>Spiralia</taxon>
        <taxon>Lophotrochozoa</taxon>
        <taxon>Mollusca</taxon>
        <taxon>Bivalvia</taxon>
        <taxon>Autobranchia</taxon>
        <taxon>Heteroconchia</taxon>
        <taxon>Euheterodonta</taxon>
        <taxon>Imparidentia</taxon>
        <taxon>Neoheterodontei</taxon>
        <taxon>Myida</taxon>
        <taxon>Dreissenoidea</taxon>
        <taxon>Dreissenidae</taxon>
        <taxon>Dreissena</taxon>
    </lineage>
</organism>
<accession>A0A9D4J4K1</accession>
<comment type="caution">
    <text evidence="1">The sequence shown here is derived from an EMBL/GenBank/DDBJ whole genome shotgun (WGS) entry which is preliminary data.</text>
</comment>
<evidence type="ECO:0000313" key="1">
    <source>
        <dbReference type="EMBL" id="KAH3795468.1"/>
    </source>
</evidence>
<proteinExistence type="predicted"/>
<keyword evidence="2" id="KW-1185">Reference proteome</keyword>
<dbReference type="Proteomes" id="UP000828390">
    <property type="component" value="Unassembled WGS sequence"/>
</dbReference>
<gene>
    <name evidence="1" type="ORF">DPMN_149020</name>
</gene>
<dbReference type="AlphaFoldDB" id="A0A9D4J4K1"/>
<protein>
    <submittedName>
        <fullName evidence="1">Uncharacterized protein</fullName>
    </submittedName>
</protein>
<dbReference type="EMBL" id="JAIWYP010000007">
    <property type="protein sequence ID" value="KAH3795468.1"/>
    <property type="molecule type" value="Genomic_DNA"/>
</dbReference>